<evidence type="ECO:0000256" key="14">
    <source>
        <dbReference type="RuleBase" id="RU365020"/>
    </source>
</evidence>
<keyword evidence="8 14" id="KW-0973">c-di-GMP</keyword>
<feature type="transmembrane region" description="Helical" evidence="14">
    <location>
        <begin position="524"/>
        <end position="547"/>
    </location>
</feature>
<dbReference type="NCBIfam" id="NF008325">
    <property type="entry name" value="PRK11114.1-3"/>
    <property type="match status" value="1"/>
</dbReference>
<evidence type="ECO:0000256" key="4">
    <source>
        <dbReference type="ARBA" id="ARBA00006739"/>
    </source>
</evidence>
<gene>
    <name evidence="17" type="primary">bcsA</name>
    <name evidence="17" type="ORF">SAMEA2273318_04690</name>
</gene>
<keyword evidence="9 14" id="KW-0812">Transmembrane</keyword>
<dbReference type="EC" id="2.4.1.12" evidence="5 14"/>
<evidence type="ECO:0000256" key="5">
    <source>
        <dbReference type="ARBA" id="ARBA00012539"/>
    </source>
</evidence>
<comment type="function">
    <text evidence="14">Catalytic subunit of cellulose synthase. It polymerizes uridine 5'-diphosphate glucose to cellulose.</text>
</comment>
<keyword evidence="14 17" id="KW-0808">Transferase</keyword>
<evidence type="ECO:0000256" key="7">
    <source>
        <dbReference type="ARBA" id="ARBA00022475"/>
    </source>
</evidence>
<evidence type="ECO:0000256" key="6">
    <source>
        <dbReference type="ARBA" id="ARBA00018714"/>
    </source>
</evidence>
<evidence type="ECO:0000259" key="15">
    <source>
        <dbReference type="Pfam" id="PF00535"/>
    </source>
</evidence>
<feature type="transmembrane region" description="Helical" evidence="14">
    <location>
        <begin position="1648"/>
        <end position="1669"/>
    </location>
</feature>
<dbReference type="GO" id="GO:0030244">
    <property type="term" value="P:cellulose biosynthetic process"/>
    <property type="evidence" value="ECO:0007669"/>
    <property type="project" value="UniProtKB-KW"/>
</dbReference>
<evidence type="ECO:0000313" key="17">
    <source>
        <dbReference type="EMBL" id="CZW39489.1"/>
    </source>
</evidence>
<dbReference type="Pfam" id="PF00535">
    <property type="entry name" value="Glycos_transf_2"/>
    <property type="match status" value="1"/>
</dbReference>
<sequence length="1681" mass="188465">MSRLASWLLIPPVSSRLSERYRHFRRHGASAFSAALGCFWMILAWMFIPLEHPRWQRIRARHSELYPHINPDRPRPLDPARYLIQAIWLAVTSSRSETITPHWRSFSRVQQLRERYHQWLDKLPNSVSDKTSHLDNHKELGHLHPGLRRFILGVIVVFSLILALVCITQPFNPLAQFTFLILLWGVALLVRRIPGRFSALMLIVLSLTVSCRYIWWRYTSTLNWDDPVSLVCGLVLLFAETYAWIVLVLGYFQVIWPLNRQPVPLPKDTAQWPSVDLFVPTYNEDLSVVKNTIYAALGIDWPKDKLKVWILDDGNRPAFRQFAEEVGVEYIARPTHEHAKAGNINNALKYATGEFVSIFDCDHVPTRSFLQMTMGWFLKEKELAMMQTPHHFFSPDPFERNLGRFRKTPNEGTLFYGLVQDGNDMWDATFFCGSCAVIRRKPLDEIGGIAVETVTEDAHTSLRLHRRGYTSAYMRIPQAAGLATESLSAHIGQRIRWARGMVQIFRLDNPLIGKGLKLAQRLCYVNAMFHFLSGIPRLIFLTAPLAFLLLHAYIIYAPALMIALFVLPHMIHASLTNSKIQGKYRHSFWSEIYETVLAWYIAPPTMVALINPHKGKFNVTAKGGLVEEEYVDWVISRPYIFLVLLNIVGVIAGIWRYYYGPENEILTVFVSMAWVFYNLIILGGAVAVSVESKQVRRAHRVEICMPAAIAREDGHLFSCTVHDFSDGGLGIKINGQAKVLEGQKVNLLLKRGQQEYVFPTQVVRVAGNEVGLQLMPLTKKQHIDFVQCTFARADTWALWQDSFPEDKPLESLLDILKLGFRGYRHLAEFAPSSVKLIFRSLTSLVSWSCRSFLVVLSEMRRSRRTRLWLNNDDNAMKTKLSWLCAVAMGMNVIPATMANAAPGNAAATPAPTVPVVAQATDPVVTAAPGQTENIVPNQPTEGNTLPADGQVIGQVMPGVRGANAPVVADNAPSRDVKLTFAQIAPPPGSMVLRGINPNGGIEFGMRSDEVVSNAVLNLEYTPSPSLLPTQSQLKVYLNDELMDVLPVTKEQLGKKTQAQVPINPLFITDFNRIRLEFVGHYRDVCENPSSNTLWMDVGRNSSLQMTYQSLALKNDLSAFPVPFFDPRDNRPLTLPMVFASSPDVTEQLAATIVASWFGSRAGWRGQSFPAMYDKLPDRNAIVFATNAKRPAFLRDHPDVKAPTVEMISHPENPYVKLLVVFGRDDKDLVQAAKAIAQGNVLFRGNSVVVDEVKPLLARKPYDAPNWVRTDRAVTFGELKTYEEQLQATGLEPAPISLSMNLPPDLYLLRTNGIDINLNYRYTAPATKDSSRMDISLNNQFLQSFSLQSTQDTNRLMLRLPVLQGLLDGKTDVSIPALKLGAINQLRFDFQYMNPMPGGSAENCITFQPVQNHVVIGDESTIDFSKYYHFLAMPDLRAFANAGFPFSRMADLSDSIVVMPKAPSEGQVTTLLDTMATVGGQTGLPAINVTLTDDGSQIQNKDADILVIGTIPDKLKDDKRIDLLVKAAQSWVNTPLRQTEFPSIMPDENDRQASAQTTVTSQGAMAAVVGFQSPYNDQRSVVALLADSPRGYELLNTAMNDSGKRAAMFGSVSVIRESGVNSLRVGDVYYVGHLPWFERLWYALANHPVLLAILAAVSVVLLAWVLWRLLRIISRRRLNPDE</sequence>
<evidence type="ECO:0000256" key="3">
    <source>
        <dbReference type="ARBA" id="ARBA00005186"/>
    </source>
</evidence>
<accession>A0A144U9R8</accession>
<evidence type="ECO:0000256" key="13">
    <source>
        <dbReference type="ARBA" id="ARBA00048682"/>
    </source>
</evidence>
<dbReference type="Gene3D" id="2.40.10.220">
    <property type="entry name" value="predicted glycosyltransferase like domains"/>
    <property type="match status" value="1"/>
</dbReference>
<dbReference type="Gene3D" id="2.60.120.260">
    <property type="entry name" value="Galactose-binding domain-like"/>
    <property type="match status" value="2"/>
</dbReference>
<comment type="cofactor">
    <cofactor evidence="14">
        <name>Mg(2+)</name>
        <dbReference type="ChEBI" id="CHEBI:18420"/>
    </cofactor>
</comment>
<dbReference type="UniPathway" id="UPA00694"/>
<dbReference type="InterPro" id="IPR003919">
    <property type="entry name" value="Cell_synth_A"/>
</dbReference>
<feature type="transmembrane region" description="Helical" evidence="14">
    <location>
        <begin position="31"/>
        <end position="50"/>
    </location>
</feature>
<dbReference type="NCBIfam" id="NF008323">
    <property type="entry name" value="PRK11114.1-1"/>
    <property type="match status" value="1"/>
</dbReference>
<dbReference type="PRINTS" id="PR01439">
    <property type="entry name" value="CELLSNTHASEA"/>
</dbReference>
<dbReference type="FunFam" id="3.90.550.10:FF:000061">
    <property type="entry name" value="Cellulose synthase catalytic subunit [UDP-forming]"/>
    <property type="match status" value="1"/>
</dbReference>
<evidence type="ECO:0000256" key="2">
    <source>
        <dbReference type="ARBA" id="ARBA00004429"/>
    </source>
</evidence>
<dbReference type="InterPro" id="IPR009875">
    <property type="entry name" value="PilZ_domain"/>
</dbReference>
<protein>
    <recommendedName>
        <fullName evidence="6 14">Cellulose synthase catalytic subunit [UDP-forming]</fullName>
        <ecNumber evidence="5 14">2.4.1.12</ecNumber>
    </recommendedName>
</protein>
<dbReference type="Proteomes" id="UP000076008">
    <property type="component" value="Unassembled WGS sequence"/>
</dbReference>
<feature type="transmembrane region" description="Helical" evidence="14">
    <location>
        <begin position="228"/>
        <end position="252"/>
    </location>
</feature>
<feature type="transmembrane region" description="Helical" evidence="14">
    <location>
        <begin position="197"/>
        <end position="216"/>
    </location>
</feature>
<feature type="domain" description="Glycosyltransferase 2-like" evidence="15">
    <location>
        <begin position="278"/>
        <end position="447"/>
    </location>
</feature>
<dbReference type="PANTHER" id="PTHR39083">
    <property type="entry name" value="CYCLIC DI-GMP-BINDING PROTEIN"/>
    <property type="match status" value="1"/>
</dbReference>
<feature type="domain" description="PilZ" evidence="16">
    <location>
        <begin position="694"/>
        <end position="790"/>
    </location>
</feature>
<dbReference type="GO" id="GO:0035438">
    <property type="term" value="F:cyclic-di-GMP binding"/>
    <property type="evidence" value="ECO:0007669"/>
    <property type="project" value="InterPro"/>
</dbReference>
<feature type="transmembrane region" description="Helical" evidence="14">
    <location>
        <begin position="665"/>
        <end position="690"/>
    </location>
</feature>
<keyword evidence="14 17" id="KW-0328">Glycosyltransferase</keyword>
<dbReference type="InterPro" id="IPR001173">
    <property type="entry name" value="Glyco_trans_2-like"/>
</dbReference>
<name>A0A144U9R8_ENTCL</name>
<evidence type="ECO:0000256" key="8">
    <source>
        <dbReference type="ARBA" id="ARBA00022636"/>
    </source>
</evidence>
<feature type="transmembrane region" description="Helical" evidence="14">
    <location>
        <begin position="639"/>
        <end position="659"/>
    </location>
</feature>
<reference evidence="17 18" key="1">
    <citation type="submission" date="2016-03" db="EMBL/GenBank/DDBJ databases">
        <authorList>
            <consortium name="Pathogen Informatics"/>
        </authorList>
    </citation>
    <scope>NUCLEOTIDE SEQUENCE [LARGE SCALE GENOMIC DNA]</scope>
    <source>
        <strain evidence="18">e1252</strain>
    </source>
</reference>
<dbReference type="NCBIfam" id="TIGR03030">
    <property type="entry name" value="CelA"/>
    <property type="match status" value="1"/>
</dbReference>
<evidence type="ECO:0000256" key="12">
    <source>
        <dbReference type="ARBA" id="ARBA00023136"/>
    </source>
</evidence>
<keyword evidence="10 14" id="KW-0135">Cellulose biosynthesis</keyword>
<dbReference type="Pfam" id="PF03170">
    <property type="entry name" value="BcsB"/>
    <property type="match status" value="1"/>
</dbReference>
<proteinExistence type="inferred from homology"/>
<dbReference type="Gene3D" id="3.90.550.10">
    <property type="entry name" value="Spore Coat Polysaccharide Biosynthesis Protein SpsA, Chain A"/>
    <property type="match status" value="1"/>
</dbReference>
<dbReference type="InterPro" id="IPR029044">
    <property type="entry name" value="Nucleotide-diphossugar_trans"/>
</dbReference>
<evidence type="ECO:0000256" key="1">
    <source>
        <dbReference type="ARBA" id="ARBA00004162"/>
    </source>
</evidence>
<dbReference type="GO" id="GO:0006011">
    <property type="term" value="P:UDP-alpha-D-glucose metabolic process"/>
    <property type="evidence" value="ECO:0007669"/>
    <property type="project" value="InterPro"/>
</dbReference>
<dbReference type="SUPFAM" id="SSF141371">
    <property type="entry name" value="PilZ domain-like"/>
    <property type="match status" value="1"/>
</dbReference>
<dbReference type="GO" id="GO:0016760">
    <property type="term" value="F:cellulose synthase (UDP-forming) activity"/>
    <property type="evidence" value="ECO:0007669"/>
    <property type="project" value="UniProtKB-EC"/>
</dbReference>
<keyword evidence="12 14" id="KW-0472">Membrane</keyword>
<comment type="catalytic activity">
    <reaction evidence="13 14">
        <text>[(1-&gt;4)-beta-D-glucosyl](n) + UDP-alpha-D-glucose = [(1-&gt;4)-beta-D-glucosyl](n+1) + UDP + H(+)</text>
        <dbReference type="Rhea" id="RHEA:19929"/>
        <dbReference type="Rhea" id="RHEA-COMP:10033"/>
        <dbReference type="Rhea" id="RHEA-COMP:10034"/>
        <dbReference type="ChEBI" id="CHEBI:15378"/>
        <dbReference type="ChEBI" id="CHEBI:18246"/>
        <dbReference type="ChEBI" id="CHEBI:58223"/>
        <dbReference type="ChEBI" id="CHEBI:58885"/>
        <dbReference type="EC" id="2.4.1.12"/>
    </reaction>
</comment>
<dbReference type="NCBIfam" id="NF008558">
    <property type="entry name" value="PRK11498.1"/>
    <property type="match status" value="1"/>
</dbReference>
<evidence type="ECO:0000256" key="11">
    <source>
        <dbReference type="ARBA" id="ARBA00022989"/>
    </source>
</evidence>
<organism evidence="17 18">
    <name type="scientific">Enterobacter cloacae</name>
    <dbReference type="NCBI Taxonomy" id="550"/>
    <lineage>
        <taxon>Bacteria</taxon>
        <taxon>Pseudomonadati</taxon>
        <taxon>Pseudomonadota</taxon>
        <taxon>Gammaproteobacteria</taxon>
        <taxon>Enterobacterales</taxon>
        <taxon>Enterobacteriaceae</taxon>
        <taxon>Enterobacter</taxon>
        <taxon>Enterobacter cloacae complex</taxon>
    </lineage>
</organism>
<dbReference type="InterPro" id="IPR018513">
    <property type="entry name" value="Cell_synthase_bac"/>
</dbReference>
<comment type="subcellular location">
    <subcellularLocation>
        <location evidence="2">Cell inner membrane</location>
        <topology evidence="2">Multi-pass membrane protein</topology>
    </subcellularLocation>
    <subcellularLocation>
        <location evidence="1">Cell membrane</location>
        <topology evidence="1">Single-pass membrane protein</topology>
    </subcellularLocation>
</comment>
<dbReference type="PANTHER" id="PTHR39083:SF1">
    <property type="entry name" value="CYCLIC DI-GMP-BINDING PROTEIN"/>
    <property type="match status" value="1"/>
</dbReference>
<feature type="transmembrane region" description="Helical" evidence="14">
    <location>
        <begin position="174"/>
        <end position="190"/>
    </location>
</feature>
<comment type="pathway">
    <text evidence="3 14">Glycan metabolism; bacterial cellulose biosynthesis.</text>
</comment>
<feature type="transmembrane region" description="Helical" evidence="14">
    <location>
        <begin position="553"/>
        <end position="575"/>
    </location>
</feature>
<dbReference type="GO" id="GO:0005886">
    <property type="term" value="C:plasma membrane"/>
    <property type="evidence" value="ECO:0007669"/>
    <property type="project" value="UniProtKB-SubCell"/>
</dbReference>
<evidence type="ECO:0000259" key="16">
    <source>
        <dbReference type="Pfam" id="PF07238"/>
    </source>
</evidence>
<keyword evidence="7 14" id="KW-1003">Cell membrane</keyword>
<keyword evidence="11 14" id="KW-1133">Transmembrane helix</keyword>
<feature type="transmembrane region" description="Helical" evidence="14">
    <location>
        <begin position="150"/>
        <end position="168"/>
    </location>
</feature>
<dbReference type="Pfam" id="PF07238">
    <property type="entry name" value="PilZ"/>
    <property type="match status" value="1"/>
</dbReference>
<evidence type="ECO:0000256" key="10">
    <source>
        <dbReference type="ARBA" id="ARBA00022916"/>
    </source>
</evidence>
<dbReference type="SUPFAM" id="SSF53448">
    <property type="entry name" value="Nucleotide-diphospho-sugar transferases"/>
    <property type="match status" value="1"/>
</dbReference>
<evidence type="ECO:0000256" key="9">
    <source>
        <dbReference type="ARBA" id="ARBA00022692"/>
    </source>
</evidence>
<comment type="similarity">
    <text evidence="4">Belongs to the glycosyltransferase 2 family.</text>
</comment>
<evidence type="ECO:0000313" key="18">
    <source>
        <dbReference type="Proteomes" id="UP000076008"/>
    </source>
</evidence>
<dbReference type="CDD" id="cd06421">
    <property type="entry name" value="CESA_CelA_like"/>
    <property type="match status" value="1"/>
</dbReference>
<keyword evidence="14" id="KW-0997">Cell inner membrane</keyword>
<dbReference type="EMBL" id="FJXR01000045">
    <property type="protein sequence ID" value="CZW39489.1"/>
    <property type="molecule type" value="Genomic_DNA"/>
</dbReference>